<organism evidence="1 2">
    <name type="scientific">Streptosporangium canum</name>
    <dbReference type="NCBI Taxonomy" id="324952"/>
    <lineage>
        <taxon>Bacteria</taxon>
        <taxon>Bacillati</taxon>
        <taxon>Actinomycetota</taxon>
        <taxon>Actinomycetes</taxon>
        <taxon>Streptosporangiales</taxon>
        <taxon>Streptosporangiaceae</taxon>
        <taxon>Streptosporangium</taxon>
    </lineage>
</organism>
<sequence>MAEIRAWWAPSDTPPNSPDWRPLGYLTDDGLQILDDLPHEHVPFNWPSFTLTLTRCTGHWPWSAWRLLTGTTHPAARRAKTTYHRRRR</sequence>
<keyword evidence="2" id="KW-1185">Reference proteome</keyword>
<proteinExistence type="predicted"/>
<gene>
    <name evidence="1" type="ORF">SAMN05216275_14148</name>
</gene>
<dbReference type="EMBL" id="FOQY01000041">
    <property type="protein sequence ID" value="SFK92324.1"/>
    <property type="molecule type" value="Genomic_DNA"/>
</dbReference>
<protein>
    <submittedName>
        <fullName evidence="1">Uncharacterized protein</fullName>
    </submittedName>
</protein>
<evidence type="ECO:0000313" key="1">
    <source>
        <dbReference type="EMBL" id="SFK92324.1"/>
    </source>
</evidence>
<dbReference type="RefSeq" id="WP_093891470.1">
    <property type="nucleotide sequence ID" value="NZ_FOQY01000041.1"/>
</dbReference>
<name>A0A1I4DEZ2_9ACTN</name>
<dbReference type="AlphaFoldDB" id="A0A1I4DEZ2"/>
<evidence type="ECO:0000313" key="2">
    <source>
        <dbReference type="Proteomes" id="UP000199111"/>
    </source>
</evidence>
<dbReference type="Proteomes" id="UP000199111">
    <property type="component" value="Unassembled WGS sequence"/>
</dbReference>
<reference evidence="2" key="1">
    <citation type="submission" date="2016-10" db="EMBL/GenBank/DDBJ databases">
        <authorList>
            <person name="Varghese N."/>
            <person name="Submissions S."/>
        </authorList>
    </citation>
    <scope>NUCLEOTIDE SEQUENCE [LARGE SCALE GENOMIC DNA]</scope>
    <source>
        <strain evidence="2">CGMCC 4.2126</strain>
    </source>
</reference>
<accession>A0A1I4DEZ2</accession>
<dbReference type="GeneID" id="96302937"/>